<dbReference type="EMBL" id="FOGG01000033">
    <property type="protein sequence ID" value="SES11981.1"/>
    <property type="molecule type" value="Genomic_DNA"/>
</dbReference>
<evidence type="ECO:0000313" key="2">
    <source>
        <dbReference type="Proteomes" id="UP000199572"/>
    </source>
</evidence>
<dbReference type="Pfam" id="PF12244">
    <property type="entry name" value="DUF3606"/>
    <property type="match status" value="1"/>
</dbReference>
<organism evidence="1 2">
    <name type="scientific">Pedobacter rhizosphaerae</name>
    <dbReference type="NCBI Taxonomy" id="390241"/>
    <lineage>
        <taxon>Bacteria</taxon>
        <taxon>Pseudomonadati</taxon>
        <taxon>Bacteroidota</taxon>
        <taxon>Sphingobacteriia</taxon>
        <taxon>Sphingobacteriales</taxon>
        <taxon>Sphingobacteriaceae</taxon>
        <taxon>Pedobacter</taxon>
    </lineage>
</organism>
<dbReference type="RefSeq" id="WP_090887674.1">
    <property type="nucleotide sequence ID" value="NZ_FOGG01000033.1"/>
</dbReference>
<accession>A0A1H9URL5</accession>
<keyword evidence="2" id="KW-1185">Reference proteome</keyword>
<dbReference type="InterPro" id="IPR022037">
    <property type="entry name" value="DUF3606"/>
</dbReference>
<gene>
    <name evidence="1" type="ORF">SAMN04488023_13323</name>
</gene>
<protein>
    <recommendedName>
        <fullName evidence="3">DUF3606 domain-containing protein</fullName>
    </recommendedName>
</protein>
<proteinExistence type="predicted"/>
<evidence type="ECO:0008006" key="3">
    <source>
        <dbReference type="Google" id="ProtNLM"/>
    </source>
</evidence>
<dbReference type="Proteomes" id="UP000199572">
    <property type="component" value="Unassembled WGS sequence"/>
</dbReference>
<sequence length="74" mass="8364">MNNFPSLPNKKSIIDLTDEKAQHYWAARLGTTIEGLKSAIRACQSMEAEEVQAYIQDSARTRKLWAADRAHLFG</sequence>
<dbReference type="AlphaFoldDB" id="A0A1H9URL5"/>
<reference evidence="1 2" key="1">
    <citation type="submission" date="2016-10" db="EMBL/GenBank/DDBJ databases">
        <authorList>
            <person name="de Groot N.N."/>
        </authorList>
    </citation>
    <scope>NUCLEOTIDE SEQUENCE [LARGE SCALE GENOMIC DNA]</scope>
    <source>
        <strain evidence="1 2">DSM 18610</strain>
    </source>
</reference>
<name>A0A1H9URL5_9SPHI</name>
<evidence type="ECO:0000313" key="1">
    <source>
        <dbReference type="EMBL" id="SES11981.1"/>
    </source>
</evidence>